<keyword evidence="1" id="KW-0472">Membrane</keyword>
<dbReference type="PIRSF" id="PIRSF016919">
    <property type="entry name" value="HupE_UreJ"/>
    <property type="match status" value="1"/>
</dbReference>
<keyword evidence="3" id="KW-1185">Reference proteome</keyword>
<feature type="transmembrane region" description="Helical" evidence="1">
    <location>
        <begin position="87"/>
        <end position="105"/>
    </location>
</feature>
<feature type="transmembrane region" description="Helical" evidence="1">
    <location>
        <begin position="111"/>
        <end position="129"/>
    </location>
</feature>
<dbReference type="Pfam" id="PF04955">
    <property type="entry name" value="HupE_UreJ"/>
    <property type="match status" value="1"/>
</dbReference>
<feature type="transmembrane region" description="Helical" evidence="1">
    <location>
        <begin position="199"/>
        <end position="220"/>
    </location>
</feature>
<reference evidence="2 3" key="1">
    <citation type="journal article" date="2018" name="Sci. Rep.">
        <title>A novel species of the marine cyanobacterium Acaryochloris with a unique pigment content and lifestyle.</title>
        <authorList>
            <person name="Partensky F."/>
            <person name="Six C."/>
            <person name="Ratin M."/>
            <person name="Garczarek L."/>
            <person name="Vaulot D."/>
            <person name="Probert I."/>
            <person name="Calteau A."/>
            <person name="Gourvil P."/>
            <person name="Marie D."/>
            <person name="Grebert T."/>
            <person name="Bouchier C."/>
            <person name="Le Panse S."/>
            <person name="Gachenot M."/>
            <person name="Rodriguez F."/>
            <person name="Garrido J.L."/>
        </authorList>
    </citation>
    <scope>NUCLEOTIDE SEQUENCE [LARGE SCALE GENOMIC DNA]</scope>
    <source>
        <strain evidence="2 3">RCC1774</strain>
    </source>
</reference>
<dbReference type="EMBL" id="PQWO01000006">
    <property type="protein sequence ID" value="PZD73292.1"/>
    <property type="molecule type" value="Genomic_DNA"/>
</dbReference>
<evidence type="ECO:0000256" key="1">
    <source>
        <dbReference type="SAM" id="Phobius"/>
    </source>
</evidence>
<protein>
    <recommendedName>
        <fullName evidence="4">HupE / UreJ protein</fullName>
    </recommendedName>
</protein>
<comment type="caution">
    <text evidence="2">The sequence shown here is derived from an EMBL/GenBank/DDBJ whole genome shotgun (WGS) entry which is preliminary data.</text>
</comment>
<gene>
    <name evidence="2" type="ORF">C1752_02297</name>
</gene>
<keyword evidence="1" id="KW-0812">Transmembrane</keyword>
<feature type="transmembrane region" description="Helical" evidence="1">
    <location>
        <begin position="136"/>
        <end position="153"/>
    </location>
</feature>
<keyword evidence="1" id="KW-1133">Transmembrane helix</keyword>
<evidence type="ECO:0000313" key="3">
    <source>
        <dbReference type="Proteomes" id="UP000248857"/>
    </source>
</evidence>
<proteinExistence type="predicted"/>
<name>A0A2W1JR29_9CYAN</name>
<evidence type="ECO:0008006" key="4">
    <source>
        <dbReference type="Google" id="ProtNLM"/>
    </source>
</evidence>
<organism evidence="2 3">
    <name type="scientific">Acaryochloris thomasi RCC1774</name>
    <dbReference type="NCBI Taxonomy" id="1764569"/>
    <lineage>
        <taxon>Bacteria</taxon>
        <taxon>Bacillati</taxon>
        <taxon>Cyanobacteriota</taxon>
        <taxon>Cyanophyceae</taxon>
        <taxon>Acaryochloridales</taxon>
        <taxon>Acaryochloridaceae</taxon>
        <taxon>Acaryochloris</taxon>
        <taxon>Acaryochloris thomasi</taxon>
    </lineage>
</organism>
<evidence type="ECO:0000313" key="2">
    <source>
        <dbReference type="EMBL" id="PZD73292.1"/>
    </source>
</evidence>
<dbReference type="AlphaFoldDB" id="A0A2W1JR29"/>
<feature type="transmembrane region" description="Helical" evidence="1">
    <location>
        <begin position="165"/>
        <end position="187"/>
    </location>
</feature>
<sequence length="222" mass="23234">MIIFNETLSPAWLTKKRSLSMAGLLLLMGSLISAKPAFAHHPFGGETPDTALAGFLSGLGHPVIGFDHFVFVIAVGLLAALQRRGMVVPAAFILMSLAGTGIHLMGVDLPAPELVISASVLLFGALLALKDRLNEILVIGLGAIAGIFHGYAYGEAIVGAEMTSLMAYLVGFSLIQLMISLSAYFLGRRVTENGKARTLPLRFAGFAICGIGIALLNGLITG</sequence>
<dbReference type="InterPro" id="IPR007038">
    <property type="entry name" value="HupE_UreJ"/>
</dbReference>
<dbReference type="Proteomes" id="UP000248857">
    <property type="component" value="Unassembled WGS sequence"/>
</dbReference>
<dbReference type="RefSeq" id="WP_233501542.1">
    <property type="nucleotide sequence ID" value="NZ_CAWNWM010000006.1"/>
</dbReference>
<accession>A0A2W1JR29</accession>
<feature type="transmembrane region" description="Helical" evidence="1">
    <location>
        <begin position="63"/>
        <end position="80"/>
    </location>
</feature>